<dbReference type="PROSITE" id="PS50234">
    <property type="entry name" value="VWFA"/>
    <property type="match status" value="1"/>
</dbReference>
<evidence type="ECO:0000313" key="3">
    <source>
        <dbReference type="Proteomes" id="UP000036681"/>
    </source>
</evidence>
<protein>
    <submittedName>
        <fullName evidence="4">VWFA domain-containing protein</fullName>
    </submittedName>
</protein>
<name>A0A0M3HI63_ASCLU</name>
<keyword evidence="1" id="KW-0732">Signal</keyword>
<accession>A0A0M3HI63</accession>
<dbReference type="InterPro" id="IPR002035">
    <property type="entry name" value="VWF_A"/>
</dbReference>
<keyword evidence="3" id="KW-1185">Reference proteome</keyword>
<dbReference type="InterPro" id="IPR036465">
    <property type="entry name" value="vWFA_dom_sf"/>
</dbReference>
<dbReference type="Pfam" id="PF00092">
    <property type="entry name" value="VWA"/>
    <property type="match status" value="1"/>
</dbReference>
<dbReference type="AlphaFoldDB" id="A0A0M3HI63"/>
<sequence>MILYLLIQLIYGTGSTVIASKCDLGAADVMFVVQSSYDISNDDFEDVKNFLKQYVDDLDIGFHEKQTRVGVVVFDRVHEAQYRIKFDQIEKVARLQKAILSLHRLPCGYWWCRTNPVFTAHKVDSKFIYARIALEISVQRIEVVA</sequence>
<evidence type="ECO:0000313" key="4">
    <source>
        <dbReference type="WBParaSite" id="ALUE_0000120801-mRNA-1"/>
    </source>
</evidence>
<dbReference type="WBParaSite" id="ALUE_0000120801-mRNA-1">
    <property type="protein sequence ID" value="ALUE_0000120801-mRNA-1"/>
    <property type="gene ID" value="ALUE_0000120801"/>
</dbReference>
<feature type="domain" description="VWFA" evidence="2">
    <location>
        <begin position="28"/>
        <end position="102"/>
    </location>
</feature>
<evidence type="ECO:0000256" key="1">
    <source>
        <dbReference type="SAM" id="SignalP"/>
    </source>
</evidence>
<reference evidence="4" key="1">
    <citation type="submission" date="2017-02" db="UniProtKB">
        <authorList>
            <consortium name="WormBaseParasite"/>
        </authorList>
    </citation>
    <scope>IDENTIFICATION</scope>
</reference>
<dbReference type="Proteomes" id="UP000036681">
    <property type="component" value="Unplaced"/>
</dbReference>
<organism evidence="3 4">
    <name type="scientific">Ascaris lumbricoides</name>
    <name type="common">Giant roundworm</name>
    <dbReference type="NCBI Taxonomy" id="6252"/>
    <lineage>
        <taxon>Eukaryota</taxon>
        <taxon>Metazoa</taxon>
        <taxon>Ecdysozoa</taxon>
        <taxon>Nematoda</taxon>
        <taxon>Chromadorea</taxon>
        <taxon>Rhabditida</taxon>
        <taxon>Spirurina</taxon>
        <taxon>Ascaridomorpha</taxon>
        <taxon>Ascaridoidea</taxon>
        <taxon>Ascarididae</taxon>
        <taxon>Ascaris</taxon>
    </lineage>
</organism>
<dbReference type="Gene3D" id="3.40.50.410">
    <property type="entry name" value="von Willebrand factor, type A domain"/>
    <property type="match status" value="1"/>
</dbReference>
<feature type="chain" id="PRO_5012000362" evidence="1">
    <location>
        <begin position="16"/>
        <end position="145"/>
    </location>
</feature>
<proteinExistence type="predicted"/>
<evidence type="ECO:0000259" key="2">
    <source>
        <dbReference type="PROSITE" id="PS50234"/>
    </source>
</evidence>
<dbReference type="SUPFAM" id="SSF53300">
    <property type="entry name" value="vWA-like"/>
    <property type="match status" value="1"/>
</dbReference>
<feature type="signal peptide" evidence="1">
    <location>
        <begin position="1"/>
        <end position="15"/>
    </location>
</feature>